<dbReference type="PANTHER" id="PTHR13355:SF22">
    <property type="entry name" value="SLL0786 PROTEIN"/>
    <property type="match status" value="1"/>
</dbReference>
<accession>A0A7X6NAK2</accession>
<dbReference type="EMBL" id="CALYLK010000138">
    <property type="protein sequence ID" value="CAH8241005.1"/>
    <property type="molecule type" value="Genomic_DNA"/>
</dbReference>
<dbReference type="EMBL" id="CP118709">
    <property type="protein sequence ID" value="WGK81583.1"/>
    <property type="molecule type" value="Genomic_DNA"/>
</dbReference>
<gene>
    <name evidence="2" type="primary">yiiD</name>
    <name evidence="4" type="ORF">L9W73_09460</name>
    <name evidence="3" type="ORF">L9X51_12120</name>
    <name evidence="5" type="ORF">PYE51_13380</name>
    <name evidence="2" type="ORF">VAE063_970044</name>
</gene>
<dbReference type="InterPro" id="IPR012660">
    <property type="entry name" value="YiiD_C"/>
</dbReference>
<dbReference type="GO" id="GO:0008080">
    <property type="term" value="F:N-acetyltransferase activity"/>
    <property type="evidence" value="ECO:0007669"/>
    <property type="project" value="TreeGrafter"/>
</dbReference>
<dbReference type="PROSITE" id="PS51186">
    <property type="entry name" value="GNAT"/>
    <property type="match status" value="1"/>
</dbReference>
<sequence length="309" mass="35189">MFKLITPITDNQLNKYYHFRWQMLREPWHLPIGSERDEYDGMSHHRMIVDGRGRPIAIGRLYITPDCEGQIRYMAVKSSRRSKGMGSLVLVALESLARQEGAKRLVCNAREDAIAFYERNGFERRGSLTDERGPVRHQQMVKPLDPMANVLRKPEWCTELQERWATHIPISEKMGIKVTQYTGYQFECSAQLNPNLNPHNTMFAGSAFTLATLTGWGMAWLLMRERNLDGDIVLVDSRIRYRHPVVHNPVALTSLDGISGDLDRLASGRKARIVVDVTIASGDKPAVEFVGTYMLIPNYQELLAELSDS</sequence>
<dbReference type="PANTHER" id="PTHR13355">
    <property type="entry name" value="GLUCOSAMINE 6-PHOSPHATE N-ACETYLTRANSFERASE"/>
    <property type="match status" value="1"/>
</dbReference>
<evidence type="ECO:0000313" key="5">
    <source>
        <dbReference type="EMBL" id="WGK81583.1"/>
    </source>
</evidence>
<evidence type="ECO:0000313" key="7">
    <source>
        <dbReference type="Proteomes" id="UP001152658"/>
    </source>
</evidence>
<dbReference type="Proteomes" id="UP001140973">
    <property type="component" value="Unassembled WGS sequence"/>
</dbReference>
<dbReference type="RefSeq" id="WP_053312247.1">
    <property type="nucleotide sequence ID" value="NZ_CALYLF010000008.1"/>
</dbReference>
<dbReference type="AlphaFoldDB" id="A0A7X6NAK2"/>
<dbReference type="SUPFAM" id="SSF54637">
    <property type="entry name" value="Thioesterase/thiol ester dehydrase-isomerase"/>
    <property type="match status" value="1"/>
</dbReference>
<evidence type="ECO:0000259" key="1">
    <source>
        <dbReference type="PROSITE" id="PS51186"/>
    </source>
</evidence>
<organism evidence="3 6">
    <name type="scientific">Vibrio aestuarianus</name>
    <dbReference type="NCBI Taxonomy" id="28171"/>
    <lineage>
        <taxon>Bacteria</taxon>
        <taxon>Pseudomonadati</taxon>
        <taxon>Pseudomonadota</taxon>
        <taxon>Gammaproteobacteria</taxon>
        <taxon>Vibrionales</taxon>
        <taxon>Vibrionaceae</taxon>
        <taxon>Vibrio</taxon>
    </lineage>
</organism>
<dbReference type="InterPro" id="IPR016181">
    <property type="entry name" value="Acyl_CoA_acyltransferase"/>
</dbReference>
<feature type="domain" description="N-acetyltransferase" evidence="1">
    <location>
        <begin position="3"/>
        <end position="145"/>
    </location>
</feature>
<dbReference type="Gene3D" id="3.10.129.10">
    <property type="entry name" value="Hotdog Thioesterase"/>
    <property type="match status" value="1"/>
</dbReference>
<reference evidence="2" key="2">
    <citation type="submission" date="2022-06" db="EMBL/GenBank/DDBJ databases">
        <authorList>
            <person name="Goudenege D."/>
            <person name="Le Roux F."/>
        </authorList>
    </citation>
    <scope>NUCLEOTIDE SEQUENCE</scope>
    <source>
        <strain evidence="2">12-063</strain>
    </source>
</reference>
<dbReference type="Proteomes" id="UP001140978">
    <property type="component" value="Unassembled WGS sequence"/>
</dbReference>
<protein>
    <submittedName>
        <fullName evidence="2">Acetyltransferase YiiD</fullName>
    </submittedName>
    <submittedName>
        <fullName evidence="3">Bifunctional GNAT family N-acetyltransferase/hotdog fold thioesterase</fullName>
    </submittedName>
</protein>
<dbReference type="Pfam" id="PF09500">
    <property type="entry name" value="YiiD_C"/>
    <property type="match status" value="1"/>
</dbReference>
<name>A0A7X6NAK2_9VIBR</name>
<evidence type="ECO:0000313" key="2">
    <source>
        <dbReference type="EMBL" id="CAH8241005.1"/>
    </source>
</evidence>
<dbReference type="InterPro" id="IPR000182">
    <property type="entry name" value="GNAT_dom"/>
</dbReference>
<dbReference type="InterPro" id="IPR039143">
    <property type="entry name" value="GNPNAT1-like"/>
</dbReference>
<evidence type="ECO:0000313" key="3">
    <source>
        <dbReference type="EMBL" id="MDE1347175.1"/>
    </source>
</evidence>
<proteinExistence type="predicted"/>
<dbReference type="NCBIfam" id="TIGR02447">
    <property type="entry name" value="yiiD_Cterm"/>
    <property type="match status" value="1"/>
</dbReference>
<dbReference type="Gene3D" id="3.40.630.30">
    <property type="match status" value="1"/>
</dbReference>
<evidence type="ECO:0000313" key="4">
    <source>
        <dbReference type="EMBL" id="MDE1357531.1"/>
    </source>
</evidence>
<dbReference type="Proteomes" id="UP001152658">
    <property type="component" value="Unassembled WGS sequence"/>
</dbReference>
<dbReference type="SUPFAM" id="SSF55729">
    <property type="entry name" value="Acyl-CoA N-acyltransferases (Nat)"/>
    <property type="match status" value="1"/>
</dbReference>
<dbReference type="EMBL" id="JAKNAP010000027">
    <property type="protein sequence ID" value="MDE1357531.1"/>
    <property type="molecule type" value="Genomic_DNA"/>
</dbReference>
<evidence type="ECO:0000313" key="6">
    <source>
        <dbReference type="Proteomes" id="UP001140978"/>
    </source>
</evidence>
<reference evidence="3" key="1">
    <citation type="submission" date="2022-02" db="EMBL/GenBank/DDBJ databases">
        <title>Emergence and expansion in Europe of a Vibrio aestuarianus clonal complex pathogenic for oysters.</title>
        <authorList>
            <person name="Mesnil A."/>
            <person name="Travers M.-A."/>
        </authorList>
    </citation>
    <scope>NUCLEOTIDE SEQUENCE</scope>
    <source>
        <strain evidence="4">151-ITT-15-cp-1</strain>
        <strain evidence="3">19_064_15T1</strain>
        <strain evidence="5">U29</strain>
    </source>
</reference>
<dbReference type="GeneID" id="79915869"/>
<dbReference type="EMBL" id="JAKNAX010000031">
    <property type="protein sequence ID" value="MDE1347175.1"/>
    <property type="molecule type" value="Genomic_DNA"/>
</dbReference>
<dbReference type="CDD" id="cd04301">
    <property type="entry name" value="NAT_SF"/>
    <property type="match status" value="1"/>
</dbReference>
<dbReference type="InterPro" id="IPR029069">
    <property type="entry name" value="HotDog_dom_sf"/>
</dbReference>
<dbReference type="Proteomes" id="UP001239257">
    <property type="component" value="Chromosome 1"/>
</dbReference>
<dbReference type="Pfam" id="PF00583">
    <property type="entry name" value="Acetyltransf_1"/>
    <property type="match status" value="1"/>
</dbReference>
<keyword evidence="7" id="KW-1185">Reference proteome</keyword>